<dbReference type="InterPro" id="IPR058163">
    <property type="entry name" value="LysR-type_TF_proteobact-type"/>
</dbReference>
<keyword evidence="2" id="KW-0805">Transcription regulation</keyword>
<evidence type="ECO:0000313" key="6">
    <source>
        <dbReference type="EMBL" id="MDT1063900.1"/>
    </source>
</evidence>
<evidence type="ECO:0000313" key="7">
    <source>
        <dbReference type="Proteomes" id="UP001251085"/>
    </source>
</evidence>
<dbReference type="InterPro" id="IPR000847">
    <property type="entry name" value="LysR_HTH_N"/>
</dbReference>
<reference evidence="7" key="1">
    <citation type="submission" date="2023-07" db="EMBL/GenBank/DDBJ databases">
        <title>Characterization of two Paracoccaceae strains isolated from Phycosphere and proposal of Xinfangfangia lacusdiani sp. nov.</title>
        <authorList>
            <person name="Deng Y."/>
            <person name="Zhang Y.Q."/>
        </authorList>
    </citation>
    <scope>NUCLEOTIDE SEQUENCE [LARGE SCALE GENOMIC DNA]</scope>
    <source>
        <strain evidence="7">CPCC 101403</strain>
    </source>
</reference>
<dbReference type="InterPro" id="IPR005119">
    <property type="entry name" value="LysR_subst-bd"/>
</dbReference>
<dbReference type="SUPFAM" id="SSF46785">
    <property type="entry name" value="Winged helix' DNA-binding domain"/>
    <property type="match status" value="1"/>
</dbReference>
<dbReference type="Gene3D" id="3.40.190.10">
    <property type="entry name" value="Periplasmic binding protein-like II"/>
    <property type="match status" value="2"/>
</dbReference>
<dbReference type="SUPFAM" id="SSF53850">
    <property type="entry name" value="Periplasmic binding protein-like II"/>
    <property type="match status" value="1"/>
</dbReference>
<evidence type="ECO:0000256" key="4">
    <source>
        <dbReference type="ARBA" id="ARBA00023163"/>
    </source>
</evidence>
<sequence length="309" mass="34939">MAQLPPLRAMQIFEVFGRLGTVHATAQELNVTPGAVSQQLRLLEEHLDMVLLVKDGRRAALTPAARGYHELISQGFGRFALAQDYIAEHRLAQELTISCLPTLLQRWLNPLLPAFQTAAQDSTLRLIAQDLEPDSHMLEHTFRLTYGEAGRRYTHSRVLFTDYCFPAASPDFLARHPEARTAEGLSRLPLVGIDWGAQYTTEPHWRDWFKRQLASDPAPLRHVAVYSASGMGLEAAAAGQGAVLAQWSFARDDLTSGRLVRLSQDRLYLPDPYFVCWGQTTLDQPVARQFLNWLMQMTKPMRDQMQQEN</sequence>
<dbReference type="EMBL" id="JAVRQI010000016">
    <property type="protein sequence ID" value="MDT1063900.1"/>
    <property type="molecule type" value="Genomic_DNA"/>
</dbReference>
<dbReference type="InterPro" id="IPR036390">
    <property type="entry name" value="WH_DNA-bd_sf"/>
</dbReference>
<dbReference type="Pfam" id="PF03466">
    <property type="entry name" value="LysR_substrate"/>
    <property type="match status" value="1"/>
</dbReference>
<evidence type="ECO:0000259" key="5">
    <source>
        <dbReference type="PROSITE" id="PS50931"/>
    </source>
</evidence>
<comment type="caution">
    <text evidence="6">The sequence shown here is derived from an EMBL/GenBank/DDBJ whole genome shotgun (WGS) entry which is preliminary data.</text>
</comment>
<dbReference type="Pfam" id="PF00126">
    <property type="entry name" value="HTH_1"/>
    <property type="match status" value="1"/>
</dbReference>
<evidence type="ECO:0000256" key="3">
    <source>
        <dbReference type="ARBA" id="ARBA00023125"/>
    </source>
</evidence>
<keyword evidence="4" id="KW-0804">Transcription</keyword>
<accession>A0ABU3EI30</accession>
<gene>
    <name evidence="6" type="ORF">RM190_18715</name>
</gene>
<evidence type="ECO:0000256" key="1">
    <source>
        <dbReference type="ARBA" id="ARBA00009437"/>
    </source>
</evidence>
<dbReference type="InterPro" id="IPR036388">
    <property type="entry name" value="WH-like_DNA-bd_sf"/>
</dbReference>
<evidence type="ECO:0000256" key="2">
    <source>
        <dbReference type="ARBA" id="ARBA00023015"/>
    </source>
</evidence>
<dbReference type="PROSITE" id="PS50931">
    <property type="entry name" value="HTH_LYSR"/>
    <property type="match status" value="1"/>
</dbReference>
<name>A0ABU3EI30_9RHOB</name>
<proteinExistence type="inferred from homology"/>
<comment type="similarity">
    <text evidence="1">Belongs to the LysR transcriptional regulatory family.</text>
</comment>
<dbReference type="PANTHER" id="PTHR30537">
    <property type="entry name" value="HTH-TYPE TRANSCRIPTIONAL REGULATOR"/>
    <property type="match status" value="1"/>
</dbReference>
<dbReference type="Proteomes" id="UP001251085">
    <property type="component" value="Unassembled WGS sequence"/>
</dbReference>
<protein>
    <submittedName>
        <fullName evidence="6">LysR substrate-binding domain-containing protein</fullName>
    </submittedName>
</protein>
<keyword evidence="3" id="KW-0238">DNA-binding</keyword>
<keyword evidence="7" id="KW-1185">Reference proteome</keyword>
<dbReference type="RefSeq" id="WP_311760988.1">
    <property type="nucleotide sequence ID" value="NZ_JAVRQI010000016.1"/>
</dbReference>
<dbReference type="PANTHER" id="PTHR30537:SF79">
    <property type="entry name" value="TRANSCRIPTIONAL REGULATOR-RELATED"/>
    <property type="match status" value="1"/>
</dbReference>
<feature type="domain" description="HTH lysR-type" evidence="5">
    <location>
        <begin position="5"/>
        <end position="62"/>
    </location>
</feature>
<dbReference type="Gene3D" id="1.10.10.10">
    <property type="entry name" value="Winged helix-like DNA-binding domain superfamily/Winged helix DNA-binding domain"/>
    <property type="match status" value="1"/>
</dbReference>
<organism evidence="6 7">
    <name type="scientific">Paracoccus broussonetiae</name>
    <dbReference type="NCBI Taxonomy" id="3075834"/>
    <lineage>
        <taxon>Bacteria</taxon>
        <taxon>Pseudomonadati</taxon>
        <taxon>Pseudomonadota</taxon>
        <taxon>Alphaproteobacteria</taxon>
        <taxon>Rhodobacterales</taxon>
        <taxon>Paracoccaceae</taxon>
        <taxon>Paracoccus</taxon>
    </lineage>
</organism>